<name>A0ABD0LZV7_9CAEN</name>
<dbReference type="EMBL" id="JACVVK020000014">
    <property type="protein sequence ID" value="KAK7504558.1"/>
    <property type="molecule type" value="Genomic_DNA"/>
</dbReference>
<feature type="coiled-coil region" evidence="1">
    <location>
        <begin position="217"/>
        <end position="251"/>
    </location>
</feature>
<protein>
    <submittedName>
        <fullName evidence="2">Uncharacterized protein</fullName>
    </submittedName>
</protein>
<proteinExistence type="predicted"/>
<organism evidence="2 3">
    <name type="scientific">Batillaria attramentaria</name>
    <dbReference type="NCBI Taxonomy" id="370345"/>
    <lineage>
        <taxon>Eukaryota</taxon>
        <taxon>Metazoa</taxon>
        <taxon>Spiralia</taxon>
        <taxon>Lophotrochozoa</taxon>
        <taxon>Mollusca</taxon>
        <taxon>Gastropoda</taxon>
        <taxon>Caenogastropoda</taxon>
        <taxon>Sorbeoconcha</taxon>
        <taxon>Cerithioidea</taxon>
        <taxon>Batillariidae</taxon>
        <taxon>Batillaria</taxon>
    </lineage>
</organism>
<comment type="caution">
    <text evidence="2">The sequence shown here is derived from an EMBL/GenBank/DDBJ whole genome shotgun (WGS) entry which is preliminary data.</text>
</comment>
<reference evidence="2 3" key="1">
    <citation type="journal article" date="2023" name="Sci. Data">
        <title>Genome assembly of the Korean intertidal mud-creeper Batillaria attramentaria.</title>
        <authorList>
            <person name="Patra A.K."/>
            <person name="Ho P.T."/>
            <person name="Jun S."/>
            <person name="Lee S.J."/>
            <person name="Kim Y."/>
            <person name="Won Y.J."/>
        </authorList>
    </citation>
    <scope>NUCLEOTIDE SEQUENCE [LARGE SCALE GENOMIC DNA]</scope>
    <source>
        <strain evidence="2">Wonlab-2016</strain>
    </source>
</reference>
<sequence>MGDPRQCMYCGSDFSVFKSCGKKIIKKSRERYERYSLTGLHCPQEQINELCEELSLNPDTMVPSKFFVCRLCRKKFRHTGTKDVPRSNAKDRRYPSNRPRCPSRLLLDPDFVPDGDTLYFLNSKADATVSDCCGIATIQNDNLRASSSSSSRPTCTVPGLSNATRNMSTQGDNAVWNEHCYTAKTSHINRDTLFSDTDASLSENWLYRQHIQDQATIQELQQKVGEEQDRVKACEAEIARLQAEIKTLIQSIGH</sequence>
<gene>
    <name evidence="2" type="ORF">BaRGS_00004044</name>
</gene>
<dbReference type="Proteomes" id="UP001519460">
    <property type="component" value="Unassembled WGS sequence"/>
</dbReference>
<keyword evidence="3" id="KW-1185">Reference proteome</keyword>
<evidence type="ECO:0000313" key="3">
    <source>
        <dbReference type="Proteomes" id="UP001519460"/>
    </source>
</evidence>
<dbReference type="AlphaFoldDB" id="A0ABD0LZV7"/>
<accession>A0ABD0LZV7</accession>
<evidence type="ECO:0000256" key="1">
    <source>
        <dbReference type="SAM" id="Coils"/>
    </source>
</evidence>
<keyword evidence="1" id="KW-0175">Coiled coil</keyword>
<evidence type="ECO:0000313" key="2">
    <source>
        <dbReference type="EMBL" id="KAK7504558.1"/>
    </source>
</evidence>